<comment type="caution">
    <text evidence="1">The sequence shown here is derived from an EMBL/GenBank/DDBJ whole genome shotgun (WGS) entry which is preliminary data.</text>
</comment>
<evidence type="ECO:0000313" key="2">
    <source>
        <dbReference type="Proteomes" id="UP000318478"/>
    </source>
</evidence>
<keyword evidence="2" id="KW-1185">Reference proteome</keyword>
<organism evidence="1 2">
    <name type="scientific">Posidoniimonas polymericola</name>
    <dbReference type="NCBI Taxonomy" id="2528002"/>
    <lineage>
        <taxon>Bacteria</taxon>
        <taxon>Pseudomonadati</taxon>
        <taxon>Planctomycetota</taxon>
        <taxon>Planctomycetia</taxon>
        <taxon>Pirellulales</taxon>
        <taxon>Lacipirellulaceae</taxon>
        <taxon>Posidoniimonas</taxon>
    </lineage>
</organism>
<accession>A0A5C5YTA6</accession>
<dbReference type="Pfam" id="PF04309">
    <property type="entry name" value="G3P_antiterm"/>
    <property type="match status" value="1"/>
</dbReference>
<dbReference type="Proteomes" id="UP000318478">
    <property type="component" value="Unassembled WGS sequence"/>
</dbReference>
<evidence type="ECO:0000313" key="1">
    <source>
        <dbReference type="EMBL" id="TWT78232.1"/>
    </source>
</evidence>
<dbReference type="PANTHER" id="PTHR35787:SF1">
    <property type="entry name" value="GLYCEROL UPTAKE OPERON ANTITERMINATOR REGULATORY PROTEIN"/>
    <property type="match status" value="1"/>
</dbReference>
<dbReference type="InterPro" id="IPR013785">
    <property type="entry name" value="Aldolase_TIM"/>
</dbReference>
<dbReference type="EMBL" id="SJPO01000002">
    <property type="protein sequence ID" value="TWT78232.1"/>
    <property type="molecule type" value="Genomic_DNA"/>
</dbReference>
<dbReference type="AlphaFoldDB" id="A0A5C5YTA6"/>
<dbReference type="GO" id="GO:0006071">
    <property type="term" value="P:glycerol metabolic process"/>
    <property type="evidence" value="ECO:0007669"/>
    <property type="project" value="InterPro"/>
</dbReference>
<gene>
    <name evidence="1" type="ORF">Pla123a_10220</name>
</gene>
<dbReference type="RefSeq" id="WP_197527689.1">
    <property type="nucleotide sequence ID" value="NZ_SJPO01000002.1"/>
</dbReference>
<protein>
    <submittedName>
        <fullName evidence="1">Glycerol-3-phosphate responsive antiterminator</fullName>
    </submittedName>
</protein>
<name>A0A5C5YTA6_9BACT</name>
<sequence length="193" mass="20955">MRILDCFRAPVIPVLWDPRPHADALSYASMAILQGGAIADLPQTLDALSLPEFQHLAVFVHIDLIAGLENSEAGLEYLRGFDRVQGIVSVHHYLARPARKAGLLSITRVFISDSRAVDRGVNVVQKSKPDAVEILPAAVAIKVGPKFEKCPVPRIAGGLCTTESDVRETLASGCRAVSCTDPKLWELNRTHQA</sequence>
<dbReference type="SUPFAM" id="SSF110391">
    <property type="entry name" value="GlpP-like"/>
    <property type="match status" value="1"/>
</dbReference>
<reference evidence="1 2" key="1">
    <citation type="submission" date="2019-02" db="EMBL/GenBank/DDBJ databases">
        <title>Deep-cultivation of Planctomycetes and their phenomic and genomic characterization uncovers novel biology.</title>
        <authorList>
            <person name="Wiegand S."/>
            <person name="Jogler M."/>
            <person name="Boedeker C."/>
            <person name="Pinto D."/>
            <person name="Vollmers J."/>
            <person name="Rivas-Marin E."/>
            <person name="Kohn T."/>
            <person name="Peeters S.H."/>
            <person name="Heuer A."/>
            <person name="Rast P."/>
            <person name="Oberbeckmann S."/>
            <person name="Bunk B."/>
            <person name="Jeske O."/>
            <person name="Meyerdierks A."/>
            <person name="Storesund J.E."/>
            <person name="Kallscheuer N."/>
            <person name="Luecker S."/>
            <person name="Lage O.M."/>
            <person name="Pohl T."/>
            <person name="Merkel B.J."/>
            <person name="Hornburger P."/>
            <person name="Mueller R.-W."/>
            <person name="Bruemmer F."/>
            <person name="Labrenz M."/>
            <person name="Spormann A.M."/>
            <person name="Op Den Camp H."/>
            <person name="Overmann J."/>
            <person name="Amann R."/>
            <person name="Jetten M.S.M."/>
            <person name="Mascher T."/>
            <person name="Medema M.H."/>
            <person name="Devos D.P."/>
            <person name="Kaster A.-K."/>
            <person name="Ovreas L."/>
            <person name="Rohde M."/>
            <person name="Galperin M.Y."/>
            <person name="Jogler C."/>
        </authorList>
    </citation>
    <scope>NUCLEOTIDE SEQUENCE [LARGE SCALE GENOMIC DNA]</scope>
    <source>
        <strain evidence="1 2">Pla123a</strain>
    </source>
</reference>
<dbReference type="InterPro" id="IPR006699">
    <property type="entry name" value="GlpP"/>
</dbReference>
<dbReference type="Gene3D" id="3.20.20.70">
    <property type="entry name" value="Aldolase class I"/>
    <property type="match status" value="1"/>
</dbReference>
<dbReference type="GO" id="GO:0006355">
    <property type="term" value="P:regulation of DNA-templated transcription"/>
    <property type="evidence" value="ECO:0007669"/>
    <property type="project" value="InterPro"/>
</dbReference>
<dbReference type="PIRSF" id="PIRSF016897">
    <property type="entry name" value="GlpP"/>
    <property type="match status" value="1"/>
</dbReference>
<dbReference type="PANTHER" id="PTHR35787">
    <property type="entry name" value="GLYCEROL UPTAKE OPERON ANTITERMINATOR REGULATORY PROTEIN"/>
    <property type="match status" value="1"/>
</dbReference>
<proteinExistence type="predicted"/>